<keyword evidence="10" id="KW-1185">Reference proteome</keyword>
<dbReference type="VEuPathDB" id="ToxoDB:EMWEY_00025660"/>
<evidence type="ECO:0000313" key="9">
    <source>
        <dbReference type="EMBL" id="CDJ59904.1"/>
    </source>
</evidence>
<evidence type="ECO:0000256" key="2">
    <source>
        <dbReference type="ARBA" id="ARBA00022490"/>
    </source>
</evidence>
<feature type="coiled-coil region" evidence="7">
    <location>
        <begin position="109"/>
        <end position="136"/>
    </location>
</feature>
<dbReference type="AlphaFoldDB" id="U6MBP6"/>
<proteinExistence type="inferred from homology"/>
<evidence type="ECO:0000256" key="6">
    <source>
        <dbReference type="ARBA" id="ARBA00029555"/>
    </source>
</evidence>
<dbReference type="InterPro" id="IPR032840">
    <property type="entry name" value="CFAP91_dom"/>
</dbReference>
<feature type="domain" description="CFAP91" evidence="8">
    <location>
        <begin position="20"/>
        <end position="118"/>
    </location>
</feature>
<gene>
    <name evidence="9" type="ORF">EMWEY_00025660</name>
</gene>
<dbReference type="PANTHER" id="PTHR22455:SF10">
    <property type="entry name" value="CILIA- AND FLAGELLA-ASSOCIATED PROTEIN 91"/>
    <property type="match status" value="1"/>
</dbReference>
<dbReference type="InterPro" id="IPR026720">
    <property type="entry name" value="CFAP91"/>
</dbReference>
<dbReference type="GO" id="GO:0005930">
    <property type="term" value="C:axoneme"/>
    <property type="evidence" value="ECO:0007669"/>
    <property type="project" value="UniProtKB-SubCell"/>
</dbReference>
<dbReference type="Pfam" id="PF14738">
    <property type="entry name" value="CFAP91"/>
    <property type="match status" value="1"/>
</dbReference>
<dbReference type="EMBL" id="HG720965">
    <property type="protein sequence ID" value="CDJ59904.1"/>
    <property type="molecule type" value="Genomic_DNA"/>
</dbReference>
<reference evidence="9" key="1">
    <citation type="submission" date="2013-10" db="EMBL/GenBank/DDBJ databases">
        <title>Genomic analysis of the causative agents of coccidiosis in chickens.</title>
        <authorList>
            <person name="Reid A.J."/>
            <person name="Blake D."/>
            <person name="Billington K."/>
            <person name="Browne H."/>
            <person name="Dunn M."/>
            <person name="Hung S."/>
            <person name="Kawahara F."/>
            <person name="Miranda-Saavedra D."/>
            <person name="Mourier T."/>
            <person name="Nagra H."/>
            <person name="Otto T.D."/>
            <person name="Rawlings N."/>
            <person name="Sanchez A."/>
            <person name="Sanders M."/>
            <person name="Subramaniam C."/>
            <person name="Tay Y."/>
            <person name="Dear P."/>
            <person name="Doerig C."/>
            <person name="Gruber A."/>
            <person name="Parkinson J."/>
            <person name="Shirley M."/>
            <person name="Wan K.L."/>
            <person name="Berriman M."/>
            <person name="Tomley F."/>
            <person name="Pain A."/>
        </authorList>
    </citation>
    <scope>NUCLEOTIDE SEQUENCE [LARGE SCALE GENOMIC DNA]</scope>
    <source>
        <strain evidence="9">Weybridge</strain>
    </source>
</reference>
<name>U6MBP6_EIMMA</name>
<keyword evidence="4" id="KW-0966">Cell projection</keyword>
<evidence type="ECO:0000256" key="7">
    <source>
        <dbReference type="SAM" id="Coils"/>
    </source>
</evidence>
<comment type="similarity">
    <text evidence="5">Belongs to the CFAP91 family.</text>
</comment>
<protein>
    <recommendedName>
        <fullName evidence="6">Cilia- and flagella-associated protein 91</fullName>
    </recommendedName>
</protein>
<evidence type="ECO:0000256" key="1">
    <source>
        <dbReference type="ARBA" id="ARBA00004430"/>
    </source>
</evidence>
<dbReference type="PANTHER" id="PTHR22455">
    <property type="entry name" value="CILIA- AND FLAGELLA-ASSOCIATED PROTEIN 91"/>
    <property type="match status" value="1"/>
</dbReference>
<keyword evidence="2" id="KW-0963">Cytoplasm</keyword>
<dbReference type="RefSeq" id="XP_013336549.1">
    <property type="nucleotide sequence ID" value="XM_013481095.1"/>
</dbReference>
<comment type="subcellular location">
    <subcellularLocation>
        <location evidence="1">Cytoplasm</location>
        <location evidence="1">Cytoskeleton</location>
        <location evidence="1">Cilium axoneme</location>
    </subcellularLocation>
</comment>
<sequence length="425" mass="47094">MSTATTLGCEGFSAKSIALQSITREQDAQTDPYSPPYVCADGPQPEELALSQLCWSSGLPATTREIRAIQEMQLQRRLDLVLPPPTDEFCLAIRTALMERQELLKWAQRERDIRELQALERTAATLQREVAAELLTGTSLQLQIDLAAAPPAFSASEGSSVAARRLVPMEEELDAKAVLLLQQLLRAATRRHLMFKGKEKNLDLVNMLRAAEQLQDVPPRQQADAVDEQTALEAAEVLMASAQGMAIAEMLDELAKEQRRMEEVQRISALAHLAVRERRLREAQESGTRQAEEMLRERENLAFQNAMGINNQTIDSYLQAIIEKAGAGNAQEEALLEVCLHSEHLGSVVDDLQEGQEEPQIIVGELVRGLLMPSLASQCQRRDEQIEDHKFRVAARLAVEETVVGALGDGALKVHNKAHDDGKTY</sequence>
<evidence type="ECO:0000256" key="3">
    <source>
        <dbReference type="ARBA" id="ARBA00023212"/>
    </source>
</evidence>
<evidence type="ECO:0000256" key="5">
    <source>
        <dbReference type="ARBA" id="ARBA00029468"/>
    </source>
</evidence>
<evidence type="ECO:0000313" key="10">
    <source>
        <dbReference type="Proteomes" id="UP000030763"/>
    </source>
</evidence>
<accession>U6MBP6</accession>
<evidence type="ECO:0000259" key="8">
    <source>
        <dbReference type="Pfam" id="PF14738"/>
    </source>
</evidence>
<reference evidence="9" key="2">
    <citation type="submission" date="2013-10" db="EMBL/GenBank/DDBJ databases">
        <authorList>
            <person name="Aslett M."/>
        </authorList>
    </citation>
    <scope>NUCLEOTIDE SEQUENCE [LARGE SCALE GENOMIC DNA]</scope>
    <source>
        <strain evidence="9">Weybridge</strain>
    </source>
</reference>
<keyword evidence="3" id="KW-0206">Cytoskeleton</keyword>
<dbReference type="OrthoDB" id="567787at2759"/>
<organism evidence="9 10">
    <name type="scientific">Eimeria maxima</name>
    <name type="common">Coccidian parasite</name>
    <dbReference type="NCBI Taxonomy" id="5804"/>
    <lineage>
        <taxon>Eukaryota</taxon>
        <taxon>Sar</taxon>
        <taxon>Alveolata</taxon>
        <taxon>Apicomplexa</taxon>
        <taxon>Conoidasida</taxon>
        <taxon>Coccidia</taxon>
        <taxon>Eucoccidiorida</taxon>
        <taxon>Eimeriorina</taxon>
        <taxon>Eimeriidae</taxon>
        <taxon>Eimeria</taxon>
    </lineage>
</organism>
<evidence type="ECO:0000256" key="4">
    <source>
        <dbReference type="ARBA" id="ARBA00023273"/>
    </source>
</evidence>
<dbReference type="GeneID" id="25336552"/>
<keyword evidence="7" id="KW-0175">Coiled coil</keyword>
<dbReference type="Proteomes" id="UP000030763">
    <property type="component" value="Unassembled WGS sequence"/>
</dbReference>